<evidence type="ECO:0000256" key="2">
    <source>
        <dbReference type="ARBA" id="ARBA00013064"/>
    </source>
</evidence>
<dbReference type="SMART" id="SM00195">
    <property type="entry name" value="DSPc"/>
    <property type="match status" value="1"/>
</dbReference>
<dbReference type="CDD" id="cd14498">
    <property type="entry name" value="DSP"/>
    <property type="match status" value="1"/>
</dbReference>
<dbReference type="PROSITE" id="PS50206">
    <property type="entry name" value="RHODANESE_3"/>
    <property type="match status" value="1"/>
</dbReference>
<evidence type="ECO:0000259" key="7">
    <source>
        <dbReference type="PROSITE" id="PS50056"/>
    </source>
</evidence>
<dbReference type="GO" id="GO:0005737">
    <property type="term" value="C:cytoplasm"/>
    <property type="evidence" value="ECO:0007669"/>
    <property type="project" value="TreeGrafter"/>
</dbReference>
<dbReference type="PROSITE" id="PS50056">
    <property type="entry name" value="TYR_PHOSPHATASE_2"/>
    <property type="match status" value="1"/>
</dbReference>
<dbReference type="Proteomes" id="UP000726737">
    <property type="component" value="Unassembled WGS sequence"/>
</dbReference>
<evidence type="ECO:0000313" key="9">
    <source>
        <dbReference type="EMBL" id="KAG0249738.1"/>
    </source>
</evidence>
<keyword evidence="3" id="KW-0378">Hydrolase</keyword>
<accession>A0A9P6PQ47</accession>
<dbReference type="PANTHER" id="PTHR10159:SF530">
    <property type="entry name" value="DUAL SPECIFICITY PROTEIN PHOSPHATASE DDB_G0271350-RELATED"/>
    <property type="match status" value="1"/>
</dbReference>
<dbReference type="InterPro" id="IPR000340">
    <property type="entry name" value="Dual-sp_phosphatase_cat-dom"/>
</dbReference>
<dbReference type="Pfam" id="PF00782">
    <property type="entry name" value="DSPc"/>
    <property type="match status" value="1"/>
</dbReference>
<dbReference type="InterPro" id="IPR000387">
    <property type="entry name" value="Tyr_Pase_dom"/>
</dbReference>
<evidence type="ECO:0000256" key="5">
    <source>
        <dbReference type="SAM" id="MobiDB-lite"/>
    </source>
</evidence>
<comment type="similarity">
    <text evidence="1">Belongs to the protein-tyrosine phosphatase family. Non-receptor class dual specificity subfamily.</text>
</comment>
<dbReference type="OrthoDB" id="273181at2759"/>
<feature type="domain" description="Tyrosine specific protein phosphatases" evidence="7">
    <location>
        <begin position="837"/>
        <end position="895"/>
    </location>
</feature>
<evidence type="ECO:0000259" key="6">
    <source>
        <dbReference type="PROSITE" id="PS50054"/>
    </source>
</evidence>
<feature type="compositionally biased region" description="Basic and acidic residues" evidence="5">
    <location>
        <begin position="740"/>
        <end position="750"/>
    </location>
</feature>
<dbReference type="AlphaFoldDB" id="A0A9P6PQ47"/>
<evidence type="ECO:0000256" key="4">
    <source>
        <dbReference type="ARBA" id="ARBA00022912"/>
    </source>
</evidence>
<dbReference type="EMBL" id="JAAAJA010000774">
    <property type="protein sequence ID" value="KAG0249738.1"/>
    <property type="molecule type" value="Genomic_DNA"/>
</dbReference>
<feature type="compositionally biased region" description="Acidic residues" evidence="5">
    <location>
        <begin position="751"/>
        <end position="760"/>
    </location>
</feature>
<evidence type="ECO:0000313" key="10">
    <source>
        <dbReference type="Proteomes" id="UP000726737"/>
    </source>
</evidence>
<dbReference type="Gene3D" id="3.40.250.10">
    <property type="entry name" value="Rhodanese-like domain"/>
    <property type="match status" value="1"/>
</dbReference>
<evidence type="ECO:0000256" key="3">
    <source>
        <dbReference type="ARBA" id="ARBA00022801"/>
    </source>
</evidence>
<feature type="domain" description="Rhodanese" evidence="8">
    <location>
        <begin position="358"/>
        <end position="504"/>
    </location>
</feature>
<dbReference type="InterPro" id="IPR020422">
    <property type="entry name" value="TYR_PHOSPHATASE_DUAL_dom"/>
</dbReference>
<keyword evidence="10" id="KW-1185">Reference proteome</keyword>
<feature type="region of interest" description="Disordered" evidence="5">
    <location>
        <begin position="123"/>
        <end position="148"/>
    </location>
</feature>
<dbReference type="Gene3D" id="3.90.190.10">
    <property type="entry name" value="Protein tyrosine phosphatase superfamily"/>
    <property type="match status" value="1"/>
</dbReference>
<dbReference type="EC" id="3.1.3.48" evidence="2"/>
<dbReference type="PANTHER" id="PTHR10159">
    <property type="entry name" value="DUAL SPECIFICITY PROTEIN PHOSPHATASE"/>
    <property type="match status" value="1"/>
</dbReference>
<feature type="compositionally biased region" description="Low complexity" evidence="5">
    <location>
        <begin position="123"/>
        <end position="136"/>
    </location>
</feature>
<comment type="caution">
    <text evidence="9">The sequence shown here is derived from an EMBL/GenBank/DDBJ whole genome shotgun (WGS) entry which is preliminary data.</text>
</comment>
<feature type="region of interest" description="Disordered" evidence="5">
    <location>
        <begin position="740"/>
        <end position="760"/>
    </location>
</feature>
<dbReference type="GO" id="GO:0004725">
    <property type="term" value="F:protein tyrosine phosphatase activity"/>
    <property type="evidence" value="ECO:0007669"/>
    <property type="project" value="UniProtKB-EC"/>
</dbReference>
<organism evidence="9 10">
    <name type="scientific">Mortierella polycephala</name>
    <dbReference type="NCBI Taxonomy" id="41804"/>
    <lineage>
        <taxon>Eukaryota</taxon>
        <taxon>Fungi</taxon>
        <taxon>Fungi incertae sedis</taxon>
        <taxon>Mucoromycota</taxon>
        <taxon>Mortierellomycotina</taxon>
        <taxon>Mortierellomycetes</taxon>
        <taxon>Mortierellales</taxon>
        <taxon>Mortierellaceae</taxon>
        <taxon>Mortierella</taxon>
    </lineage>
</organism>
<evidence type="ECO:0000259" key="8">
    <source>
        <dbReference type="PROSITE" id="PS50206"/>
    </source>
</evidence>
<dbReference type="InterPro" id="IPR029021">
    <property type="entry name" value="Prot-tyrosine_phosphatase-like"/>
</dbReference>
<reference evidence="9" key="1">
    <citation type="journal article" date="2020" name="Fungal Divers.">
        <title>Resolving the Mortierellaceae phylogeny through synthesis of multi-gene phylogenetics and phylogenomics.</title>
        <authorList>
            <person name="Vandepol N."/>
            <person name="Liber J."/>
            <person name="Desiro A."/>
            <person name="Na H."/>
            <person name="Kennedy M."/>
            <person name="Barry K."/>
            <person name="Grigoriev I.V."/>
            <person name="Miller A.N."/>
            <person name="O'Donnell K."/>
            <person name="Stajich J.E."/>
            <person name="Bonito G."/>
        </authorList>
    </citation>
    <scope>NUCLEOTIDE SEQUENCE</scope>
    <source>
        <strain evidence="9">KOD948</strain>
    </source>
</reference>
<dbReference type="PROSITE" id="PS50054">
    <property type="entry name" value="TYR_PHOSPHATASE_DUAL"/>
    <property type="match status" value="1"/>
</dbReference>
<proteinExistence type="inferred from homology"/>
<dbReference type="InterPro" id="IPR001763">
    <property type="entry name" value="Rhodanese-like_dom"/>
</dbReference>
<name>A0A9P6PQ47_9FUNG</name>
<sequence length="932" mass="100685">MCVHIDGKKQQQHSLSLQRQKLQQQQRTESKRSTRTWPRTSHVKDVLAKKNSAPSALDVVSPYNSTTFMLTPPSAYTYNGTLHHYHHSVHNNHYHHHQTSSGKSPSKRFSLQKYYYGRNTMSMNLSSSSNRMTPSRTPSPSPPSLSPVMKPTIAATALAALSASGSQSIPALSLSSSPSLSLTTSTFISDAALLSTIPEATASMLGYQGTSATLSPAKSDTGSLSTLHSHNNNQSSIITPFPQLNTKDTTGLRLLSPPTLTTIMATPTTPSLPSFPSLSCSPPSATDFLSPMDAMPTVESISYPSPCSPSFDSSSFSTLITPEKSNAIPFPASGLSPEKLTQLLMQEQGAIVSAGSRRRQAPLILDLRPNPDFCPISIRDSININLPTLLMKRYRRSNASGAVSNFAIESFITMPGDLEVYHRILDSWRATTVAENEFDVIVLDHDMRPGEEAYGRSATAAWTLLHVLERGGGSGCFGGVSPIRLWYLEGGFEAFQASYAGDKFLVRDAVFQQASQQDVEMTLAAPMATAEAQTSVSKLSVVTPSGLGRKPLLAIDTSVALEPKSTTPVRRESLFSLNTKSLQRPAGVTRAQTGSLKSLSITIPTSNAASSLSINTQQQHPQPKGSWLTVPASTAANAGSALSPAMSMVSNSSMEIAHSASTDHLSSSSTWSADSGSVNGSRLFPCSSSSMTLNSKRSVSSLTTLNSIHGAASMNASSCIQEVDEKECFDRYHGDMYARDFGSNDKRHDDDNEDANEDDGEQEISCILPNFLYLGPEIVRESQVQELGRLGVKRVLNMATECEDLVLRNRPGPEGCADMFEYHKIGVYDHIDADVTAGLLQAVEIIAASPDAPIYVHCKAGKSRSVTATIAYLITQLHWPLNRAYQHVLKQRPCMCPNIGFVAELMRVEERTLGAEKAGGLFQRVAQQQSVV</sequence>
<dbReference type="GO" id="GO:0043409">
    <property type="term" value="P:negative regulation of MAPK cascade"/>
    <property type="evidence" value="ECO:0007669"/>
    <property type="project" value="TreeGrafter"/>
</dbReference>
<dbReference type="InterPro" id="IPR036873">
    <property type="entry name" value="Rhodanese-like_dom_sf"/>
</dbReference>
<keyword evidence="4" id="KW-0904">Protein phosphatase</keyword>
<dbReference type="SUPFAM" id="SSF52799">
    <property type="entry name" value="(Phosphotyrosine protein) phosphatases II"/>
    <property type="match status" value="1"/>
</dbReference>
<feature type="domain" description="Tyrosine-protein phosphatase" evidence="6">
    <location>
        <begin position="763"/>
        <end position="914"/>
    </location>
</feature>
<protein>
    <recommendedName>
        <fullName evidence="2">protein-tyrosine-phosphatase</fullName>
        <ecNumber evidence="2">3.1.3.48</ecNumber>
    </recommendedName>
</protein>
<evidence type="ECO:0000256" key="1">
    <source>
        <dbReference type="ARBA" id="ARBA00008601"/>
    </source>
</evidence>
<gene>
    <name evidence="9" type="ORF">BG011_008987</name>
</gene>